<dbReference type="Gene3D" id="3.40.50.620">
    <property type="entry name" value="HUPs"/>
    <property type="match status" value="1"/>
</dbReference>
<dbReference type="EMBL" id="JASCXX010000001">
    <property type="protein sequence ID" value="MDI6447582.1"/>
    <property type="molecule type" value="Genomic_DNA"/>
</dbReference>
<dbReference type="GO" id="GO:0005524">
    <property type="term" value="F:ATP binding"/>
    <property type="evidence" value="ECO:0007669"/>
    <property type="project" value="UniProtKB-KW"/>
</dbReference>
<evidence type="ECO:0000256" key="3">
    <source>
        <dbReference type="ARBA" id="ARBA00022694"/>
    </source>
</evidence>
<keyword evidence="7" id="KW-1015">Disulfide bond</keyword>
<dbReference type="GO" id="GO:0005737">
    <property type="term" value="C:cytoplasm"/>
    <property type="evidence" value="ECO:0007669"/>
    <property type="project" value="UniProtKB-SubCell"/>
</dbReference>
<dbReference type="InterPro" id="IPR046884">
    <property type="entry name" value="MnmA-like_central"/>
</dbReference>
<dbReference type="GO" id="GO:0000049">
    <property type="term" value="F:tRNA binding"/>
    <property type="evidence" value="ECO:0007669"/>
    <property type="project" value="UniProtKB-KW"/>
</dbReference>
<dbReference type="HAMAP" id="MF_00144">
    <property type="entry name" value="tRNA_thiouridyl_MnmA"/>
    <property type="match status" value="1"/>
</dbReference>
<evidence type="ECO:0000313" key="13">
    <source>
        <dbReference type="Proteomes" id="UP001431776"/>
    </source>
</evidence>
<comment type="similarity">
    <text evidence="9">Belongs to the MnmA/TRMU family.</text>
</comment>
<dbReference type="InterPro" id="IPR023382">
    <property type="entry name" value="MnmA-like_central_sf"/>
</dbReference>
<evidence type="ECO:0000313" key="12">
    <source>
        <dbReference type="EMBL" id="MDI6447582.1"/>
    </source>
</evidence>
<dbReference type="GO" id="GO:0103016">
    <property type="term" value="F:tRNA-uridine 2-sulfurtransferase activity"/>
    <property type="evidence" value="ECO:0007669"/>
    <property type="project" value="UniProtKB-EC"/>
</dbReference>
<evidence type="ECO:0000256" key="9">
    <source>
        <dbReference type="HAMAP-Rule" id="MF_00144"/>
    </source>
</evidence>
<keyword evidence="13" id="KW-1185">Reference proteome</keyword>
<keyword evidence="3 9" id="KW-0819">tRNA processing</keyword>
<dbReference type="FunFam" id="2.30.30.280:FF:000001">
    <property type="entry name" value="tRNA-specific 2-thiouridylase MnmA"/>
    <property type="match status" value="1"/>
</dbReference>
<feature type="site" description="Interaction with tRNA" evidence="9">
    <location>
        <position position="118"/>
    </location>
</feature>
<organism evidence="12 13">
    <name type="scientific">Anaerobaca lacustris</name>
    <dbReference type="NCBI Taxonomy" id="3044600"/>
    <lineage>
        <taxon>Bacteria</taxon>
        <taxon>Pseudomonadati</taxon>
        <taxon>Planctomycetota</taxon>
        <taxon>Phycisphaerae</taxon>
        <taxon>Sedimentisphaerales</taxon>
        <taxon>Anaerobacaceae</taxon>
        <taxon>Anaerobaca</taxon>
    </lineage>
</organism>
<evidence type="ECO:0000259" key="11">
    <source>
        <dbReference type="Pfam" id="PF20259"/>
    </source>
</evidence>
<keyword evidence="1 9" id="KW-0820">tRNA-binding</keyword>
<dbReference type="Pfam" id="PF20259">
    <property type="entry name" value="tRNA_Me_trans_M"/>
    <property type="match status" value="1"/>
</dbReference>
<evidence type="ECO:0000256" key="8">
    <source>
        <dbReference type="ARBA" id="ARBA00051542"/>
    </source>
</evidence>
<dbReference type="Pfam" id="PF20258">
    <property type="entry name" value="tRNA_Me_trans_C"/>
    <property type="match status" value="1"/>
</dbReference>
<evidence type="ECO:0000256" key="7">
    <source>
        <dbReference type="ARBA" id="ARBA00023157"/>
    </source>
</evidence>
<keyword evidence="2 9" id="KW-0808">Transferase</keyword>
<evidence type="ECO:0000256" key="1">
    <source>
        <dbReference type="ARBA" id="ARBA00022555"/>
    </source>
</evidence>
<dbReference type="NCBIfam" id="TIGR00420">
    <property type="entry name" value="trmU"/>
    <property type="match status" value="1"/>
</dbReference>
<comment type="caution">
    <text evidence="9">Lacks conserved residue(s) required for the propagation of feature annotation.</text>
</comment>
<feature type="binding site" evidence="9">
    <location>
        <position position="37"/>
    </location>
    <ligand>
        <name>ATP</name>
        <dbReference type="ChEBI" id="CHEBI:30616"/>
    </ligand>
</feature>
<dbReference type="SUPFAM" id="SSF52402">
    <property type="entry name" value="Adenine nucleotide alpha hydrolases-like"/>
    <property type="match status" value="1"/>
</dbReference>
<dbReference type="CDD" id="cd01998">
    <property type="entry name" value="MnmA_TRMU-like"/>
    <property type="match status" value="1"/>
</dbReference>
<feature type="domain" description="tRNA-specific 2-thiouridylase MnmA-like central" evidence="11">
    <location>
        <begin position="199"/>
        <end position="261"/>
    </location>
</feature>
<evidence type="ECO:0000256" key="6">
    <source>
        <dbReference type="ARBA" id="ARBA00022884"/>
    </source>
</evidence>
<accession>A0AAW6TSV4</accession>
<evidence type="ECO:0000256" key="2">
    <source>
        <dbReference type="ARBA" id="ARBA00022679"/>
    </source>
</evidence>
<feature type="region of interest" description="Interaction with tRNA" evidence="9">
    <location>
        <begin position="294"/>
        <end position="295"/>
    </location>
</feature>
<dbReference type="InterPro" id="IPR046885">
    <property type="entry name" value="MnmA-like_C"/>
</dbReference>
<dbReference type="Gene3D" id="2.40.30.10">
    <property type="entry name" value="Translation factors"/>
    <property type="match status" value="1"/>
</dbReference>
<feature type="binding site" evidence="9">
    <location>
        <position position="117"/>
    </location>
    <ligand>
        <name>ATP</name>
        <dbReference type="ChEBI" id="CHEBI:30616"/>
    </ligand>
</feature>
<comment type="caution">
    <text evidence="12">The sequence shown here is derived from an EMBL/GenBank/DDBJ whole genome shotgun (WGS) entry which is preliminary data.</text>
</comment>
<dbReference type="InterPro" id="IPR014729">
    <property type="entry name" value="Rossmann-like_a/b/a_fold"/>
</dbReference>
<evidence type="ECO:0000256" key="4">
    <source>
        <dbReference type="ARBA" id="ARBA00022741"/>
    </source>
</evidence>
<dbReference type="InterPro" id="IPR004506">
    <property type="entry name" value="MnmA-like"/>
</dbReference>
<sequence length="351" mass="38705">MTAERHNVVVALSGGVDSSVAAALLLEAGHRVQGVFMITCEQGRHAQAEAEEVAGRLGIHLTVLDLRDDFAQILAYFFGEYAKARTPNPCVMCNRLVKFGKLWDFARQAGAEFLATGHYARIITTDGQAGLYESVTPFKDQSYALSMIDRNVLAHVLLPMGEHSKDQARQIARRLALGTEAKAESQEICFIPDDDYAAMLEQHHPELIRQGEIVDSSGTVLGTHQGIHRFTIGQRRGLRVAMGKPYYVIGLDAGSNTVILGPKEEVMHRRLIANRANWLIEPPQSSFHASVKIRYNDRGKPATVHPTEDAVHVEFDEPNMAITPGQLAVFYTDEGPLRRVVGAGWIERADG</sequence>
<feature type="active site" description="Cysteine persulfide intermediate" evidence="9">
    <location>
        <position position="189"/>
    </location>
</feature>
<feature type="region of interest" description="Interaction with tRNA" evidence="9">
    <location>
        <begin position="139"/>
        <end position="141"/>
    </location>
</feature>
<evidence type="ECO:0000259" key="10">
    <source>
        <dbReference type="Pfam" id="PF20258"/>
    </source>
</evidence>
<reference evidence="12" key="1">
    <citation type="submission" date="2023-05" db="EMBL/GenBank/DDBJ databases">
        <title>Anaerotaeda fermentans gen. nov., sp. nov., a novel anaerobic planctomycete of the new family within the order Sedimentisphaerales isolated from Taman Peninsula, Russia.</title>
        <authorList>
            <person name="Khomyakova M.A."/>
            <person name="Merkel A.Y."/>
            <person name="Slobodkin A.I."/>
        </authorList>
    </citation>
    <scope>NUCLEOTIDE SEQUENCE</scope>
    <source>
        <strain evidence="12">M17dextr</strain>
    </source>
</reference>
<dbReference type="NCBIfam" id="NF001138">
    <property type="entry name" value="PRK00143.1"/>
    <property type="match status" value="1"/>
</dbReference>
<dbReference type="PANTHER" id="PTHR11933:SF5">
    <property type="entry name" value="MITOCHONDRIAL TRNA-SPECIFIC 2-THIOURIDYLASE 1"/>
    <property type="match status" value="1"/>
</dbReference>
<dbReference type="AlphaFoldDB" id="A0AAW6TSV4"/>
<comment type="function">
    <text evidence="9">Catalyzes the 2-thiolation of uridine at the wobble position (U34) of tRNA, leading to the formation of s(2)U34.</text>
</comment>
<name>A0AAW6TSV4_9BACT</name>
<feature type="domain" description="tRNA-specific 2-thiouridylase MnmA-like C-terminal" evidence="10">
    <location>
        <begin position="269"/>
        <end position="346"/>
    </location>
</feature>
<gene>
    <name evidence="9 12" type="primary">mnmA</name>
    <name evidence="12" type="ORF">QJ522_00890</name>
</gene>
<comment type="catalytic activity">
    <reaction evidence="8 9">
        <text>S-sulfanyl-L-cysteinyl-[protein] + uridine(34) in tRNA + AH2 + ATP = 2-thiouridine(34) in tRNA + L-cysteinyl-[protein] + A + AMP + diphosphate + H(+)</text>
        <dbReference type="Rhea" id="RHEA:47032"/>
        <dbReference type="Rhea" id="RHEA-COMP:10131"/>
        <dbReference type="Rhea" id="RHEA-COMP:11726"/>
        <dbReference type="Rhea" id="RHEA-COMP:11727"/>
        <dbReference type="Rhea" id="RHEA-COMP:11728"/>
        <dbReference type="ChEBI" id="CHEBI:13193"/>
        <dbReference type="ChEBI" id="CHEBI:15378"/>
        <dbReference type="ChEBI" id="CHEBI:17499"/>
        <dbReference type="ChEBI" id="CHEBI:29950"/>
        <dbReference type="ChEBI" id="CHEBI:30616"/>
        <dbReference type="ChEBI" id="CHEBI:33019"/>
        <dbReference type="ChEBI" id="CHEBI:61963"/>
        <dbReference type="ChEBI" id="CHEBI:65315"/>
        <dbReference type="ChEBI" id="CHEBI:87170"/>
        <dbReference type="ChEBI" id="CHEBI:456215"/>
        <dbReference type="EC" id="2.8.1.13"/>
    </reaction>
</comment>
<keyword evidence="4 9" id="KW-0547">Nucleotide-binding</keyword>
<dbReference type="Gene3D" id="2.30.30.280">
    <property type="entry name" value="Adenine nucleotide alpha hydrolases-like domains"/>
    <property type="match status" value="1"/>
</dbReference>
<evidence type="ECO:0000256" key="5">
    <source>
        <dbReference type="ARBA" id="ARBA00022840"/>
    </source>
</evidence>
<dbReference type="RefSeq" id="WP_349242992.1">
    <property type="nucleotide sequence ID" value="NZ_JASCXX010000001.1"/>
</dbReference>
<dbReference type="GO" id="GO:0002143">
    <property type="term" value="P:tRNA wobble position uridine thiolation"/>
    <property type="evidence" value="ECO:0007669"/>
    <property type="project" value="TreeGrafter"/>
</dbReference>
<protein>
    <recommendedName>
        <fullName evidence="9">tRNA-specific 2-thiouridylase MnmA</fullName>
        <ecNumber evidence="9">2.8.1.13</ecNumber>
    </recommendedName>
</protein>
<feature type="binding site" evidence="9">
    <location>
        <begin position="11"/>
        <end position="18"/>
    </location>
    <ligand>
        <name>ATP</name>
        <dbReference type="ChEBI" id="CHEBI:30616"/>
    </ligand>
</feature>
<feature type="active site" description="Nucleophile" evidence="9">
    <location>
        <position position="93"/>
    </location>
</feature>
<dbReference type="EC" id="2.8.1.13" evidence="9"/>
<dbReference type="Pfam" id="PF03054">
    <property type="entry name" value="tRNA_Me_trans"/>
    <property type="match status" value="1"/>
</dbReference>
<dbReference type="Proteomes" id="UP001431776">
    <property type="component" value="Unassembled WGS sequence"/>
</dbReference>
<keyword evidence="6 9" id="KW-0694">RNA-binding</keyword>
<dbReference type="PANTHER" id="PTHR11933">
    <property type="entry name" value="TRNA 5-METHYLAMINOMETHYL-2-THIOURIDYLATE -METHYLTRANSFERASE"/>
    <property type="match status" value="1"/>
</dbReference>
<keyword evidence="5 9" id="KW-0067">ATP-binding</keyword>
<comment type="subcellular location">
    <subcellularLocation>
        <location evidence="9">Cytoplasm</location>
    </subcellularLocation>
</comment>
<keyword evidence="9" id="KW-0963">Cytoplasm</keyword>
<feature type="site" description="Interaction with tRNA" evidence="9">
    <location>
        <position position="326"/>
    </location>
</feature>
<proteinExistence type="inferred from homology"/>